<reference evidence="2" key="1">
    <citation type="submission" date="2019-08" db="EMBL/GenBank/DDBJ databases">
        <title>The genome of the North American firefly Photinus pyralis.</title>
        <authorList>
            <consortium name="Photinus pyralis genome working group"/>
            <person name="Fallon T.R."/>
            <person name="Sander Lower S.E."/>
            <person name="Weng J.-K."/>
        </authorList>
    </citation>
    <scope>NUCLEOTIDE SEQUENCE</scope>
    <source>
        <strain evidence="2">TRF0915ILg1</strain>
        <tissue evidence="2">Whole body</tissue>
    </source>
</reference>
<proteinExistence type="predicted"/>
<organism evidence="2 3">
    <name type="scientific">Ignelater luminosus</name>
    <name type="common">Cucubano</name>
    <name type="synonym">Pyrophorus luminosus</name>
    <dbReference type="NCBI Taxonomy" id="2038154"/>
    <lineage>
        <taxon>Eukaryota</taxon>
        <taxon>Metazoa</taxon>
        <taxon>Ecdysozoa</taxon>
        <taxon>Arthropoda</taxon>
        <taxon>Hexapoda</taxon>
        <taxon>Insecta</taxon>
        <taxon>Pterygota</taxon>
        <taxon>Neoptera</taxon>
        <taxon>Endopterygota</taxon>
        <taxon>Coleoptera</taxon>
        <taxon>Polyphaga</taxon>
        <taxon>Elateriformia</taxon>
        <taxon>Elateroidea</taxon>
        <taxon>Elateridae</taxon>
        <taxon>Agrypninae</taxon>
        <taxon>Pyrophorini</taxon>
        <taxon>Ignelater</taxon>
    </lineage>
</organism>
<name>A0A8K0C737_IGNLU</name>
<protein>
    <submittedName>
        <fullName evidence="2">Uncharacterized protein</fullName>
    </submittedName>
</protein>
<feature type="compositionally biased region" description="Basic residues" evidence="1">
    <location>
        <begin position="97"/>
        <end position="106"/>
    </location>
</feature>
<gene>
    <name evidence="2" type="ORF">ILUMI_24416</name>
</gene>
<comment type="caution">
    <text evidence="2">The sequence shown here is derived from an EMBL/GenBank/DDBJ whole genome shotgun (WGS) entry which is preliminary data.</text>
</comment>
<feature type="compositionally biased region" description="Basic and acidic residues" evidence="1">
    <location>
        <begin position="107"/>
        <end position="125"/>
    </location>
</feature>
<dbReference type="AlphaFoldDB" id="A0A8K0C737"/>
<dbReference type="Proteomes" id="UP000801492">
    <property type="component" value="Unassembled WGS sequence"/>
</dbReference>
<accession>A0A8K0C737</accession>
<dbReference type="EMBL" id="VTPC01090702">
    <property type="protein sequence ID" value="KAF2881753.1"/>
    <property type="molecule type" value="Genomic_DNA"/>
</dbReference>
<dbReference type="OrthoDB" id="6783309at2759"/>
<feature type="region of interest" description="Disordered" evidence="1">
    <location>
        <begin position="97"/>
        <end position="155"/>
    </location>
</feature>
<evidence type="ECO:0000313" key="3">
    <source>
        <dbReference type="Proteomes" id="UP000801492"/>
    </source>
</evidence>
<evidence type="ECO:0000256" key="1">
    <source>
        <dbReference type="SAM" id="MobiDB-lite"/>
    </source>
</evidence>
<evidence type="ECO:0000313" key="2">
    <source>
        <dbReference type="EMBL" id="KAF2881753.1"/>
    </source>
</evidence>
<keyword evidence="3" id="KW-1185">Reference proteome</keyword>
<sequence>MTLRSVERAENIQSGFSVSWISPLNRYIFADHEFLSSCVTDRRLLSGAPVSSPLSSSQNPLPGLSVSITETLQCISAMSTGKHHVTLEVIRPFSKAGPKKAAKNCGRKPERSRILTNTPEKHEIEELAASKSRKDDHDDQIELNESSQSEEEASKAEILDDLKENDFVLVNLATKKMSKFYVAKVMDISDNTVEVKYLKKIAANKFAHDYETVYDVDKMTEIVFKLPPPHDTGGTKRKNREMTFYIDFSLHNMGYL</sequence>